<gene>
    <name evidence="2" type="ORF">GCM10020367_29830</name>
</gene>
<dbReference type="Pfam" id="PF01636">
    <property type="entry name" value="APH"/>
    <property type="match status" value="1"/>
</dbReference>
<dbReference type="EMBL" id="BAAAYL010000001">
    <property type="protein sequence ID" value="GAA3372806.1"/>
    <property type="molecule type" value="Genomic_DNA"/>
</dbReference>
<dbReference type="SUPFAM" id="SSF56112">
    <property type="entry name" value="Protein kinase-like (PK-like)"/>
    <property type="match status" value="1"/>
</dbReference>
<dbReference type="PANTHER" id="PTHR40086">
    <property type="entry name" value="PHOSPHOTRANSFERASE YTMP-RELATED"/>
    <property type="match status" value="1"/>
</dbReference>
<dbReference type="InterPro" id="IPR002575">
    <property type="entry name" value="Aminoglycoside_PTrfase"/>
</dbReference>
<dbReference type="PANTHER" id="PTHR40086:SF1">
    <property type="entry name" value="CELL CYCLE REGULATOR CCRZ"/>
    <property type="match status" value="1"/>
</dbReference>
<sequence>MALSRAGGEVVGPLKGYHHEAYVFAPAAVPTFDASLLRRIERVKLRERRPGVESFDRRCFTSEDELLAALQGRVRRIPEVVEVDGVPLHGFVEGRTLADRCPPGTPLAARHLGQLMTLFRELAVISPDELPADRIRTAGDGADDHDTTAFLRCLVRFTEEHVRRRNTARFGTLFDALGIRPDALPRFAAGLPAFTRRPFSLLHGDLHRENFVVDARGDLWTIDWELAMVGDPLYDLATHLYLMRYPRGQASRVATRWRDAMESVRPGSAAGWAHDLPHILAYKRAQSVYTDVIRAGLVLREGGVTQWQLLPRVARRIHGVLESAAGPLGLAEVPGQWQIVSAYAVWLRTEL</sequence>
<comment type="caution">
    <text evidence="2">The sequence shown here is derived from an EMBL/GenBank/DDBJ whole genome shotgun (WGS) entry which is preliminary data.</text>
</comment>
<evidence type="ECO:0000313" key="2">
    <source>
        <dbReference type="EMBL" id="GAA3372806.1"/>
    </source>
</evidence>
<reference evidence="3" key="1">
    <citation type="journal article" date="2019" name="Int. J. Syst. Evol. Microbiol.">
        <title>The Global Catalogue of Microorganisms (GCM) 10K type strain sequencing project: providing services to taxonomists for standard genome sequencing and annotation.</title>
        <authorList>
            <consortium name="The Broad Institute Genomics Platform"/>
            <consortium name="The Broad Institute Genome Sequencing Center for Infectious Disease"/>
            <person name="Wu L."/>
            <person name="Ma J."/>
        </authorList>
    </citation>
    <scope>NUCLEOTIDE SEQUENCE [LARGE SCALE GENOMIC DNA]</scope>
    <source>
        <strain evidence="3">JCM 9651</strain>
    </source>
</reference>
<keyword evidence="3" id="KW-1185">Reference proteome</keyword>
<evidence type="ECO:0000259" key="1">
    <source>
        <dbReference type="Pfam" id="PF01636"/>
    </source>
</evidence>
<name>A0ABP6SBK2_9ACTN</name>
<dbReference type="Gene3D" id="3.90.1200.10">
    <property type="match status" value="1"/>
</dbReference>
<evidence type="ECO:0000313" key="3">
    <source>
        <dbReference type="Proteomes" id="UP001499990"/>
    </source>
</evidence>
<protein>
    <submittedName>
        <fullName evidence="2">Phosphotransferase</fullName>
    </submittedName>
</protein>
<organism evidence="2 3">
    <name type="scientific">Streptomyces sannanensis</name>
    <dbReference type="NCBI Taxonomy" id="285536"/>
    <lineage>
        <taxon>Bacteria</taxon>
        <taxon>Bacillati</taxon>
        <taxon>Actinomycetota</taxon>
        <taxon>Actinomycetes</taxon>
        <taxon>Kitasatosporales</taxon>
        <taxon>Streptomycetaceae</taxon>
        <taxon>Streptomyces</taxon>
    </lineage>
</organism>
<feature type="domain" description="Aminoglycoside phosphotransferase" evidence="1">
    <location>
        <begin position="64"/>
        <end position="265"/>
    </location>
</feature>
<proteinExistence type="predicted"/>
<dbReference type="InterPro" id="IPR011009">
    <property type="entry name" value="Kinase-like_dom_sf"/>
</dbReference>
<dbReference type="Proteomes" id="UP001499990">
    <property type="component" value="Unassembled WGS sequence"/>
</dbReference>
<dbReference type="InterPro" id="IPR052077">
    <property type="entry name" value="CcrZ_PhaseVar_Mediator"/>
</dbReference>
<accession>A0ABP6SBK2</accession>